<protein>
    <submittedName>
        <fullName evidence="1">Uncharacterized protein</fullName>
    </submittedName>
</protein>
<evidence type="ECO:0000313" key="2">
    <source>
        <dbReference type="Proteomes" id="UP000324222"/>
    </source>
</evidence>
<accession>A0A5B7D7X1</accession>
<evidence type="ECO:0000313" key="1">
    <source>
        <dbReference type="EMBL" id="MPC17296.1"/>
    </source>
</evidence>
<proteinExistence type="predicted"/>
<reference evidence="1 2" key="1">
    <citation type="submission" date="2019-05" db="EMBL/GenBank/DDBJ databases">
        <title>Another draft genome of Portunus trituberculatus and its Hox gene families provides insights of decapod evolution.</title>
        <authorList>
            <person name="Jeong J.-H."/>
            <person name="Song I."/>
            <person name="Kim S."/>
            <person name="Choi T."/>
            <person name="Kim D."/>
            <person name="Ryu S."/>
            <person name="Kim W."/>
        </authorList>
    </citation>
    <scope>NUCLEOTIDE SEQUENCE [LARGE SCALE GENOMIC DNA]</scope>
    <source>
        <tissue evidence="1">Muscle</tissue>
    </source>
</reference>
<dbReference type="AlphaFoldDB" id="A0A5B7D7X1"/>
<name>A0A5B7D7X1_PORTR</name>
<keyword evidence="2" id="KW-1185">Reference proteome</keyword>
<dbReference type="EMBL" id="VSRR010000576">
    <property type="protein sequence ID" value="MPC17296.1"/>
    <property type="molecule type" value="Genomic_DNA"/>
</dbReference>
<dbReference type="Proteomes" id="UP000324222">
    <property type="component" value="Unassembled WGS sequence"/>
</dbReference>
<sequence>MVSFFASRVLTIPPKHPLSSGASRSSRTEEARLLITLTKKVENIERHKRDEMKQLSTNISSVCMGLEIKFETQRERERERERYLGCIHVEVETVFLSLDCPWNTRTKLRTLGDGQRAVPDAAPWVGRLWILMKEKTVVGGVLQETLGGDV</sequence>
<gene>
    <name evidence="1" type="ORF">E2C01_010147</name>
</gene>
<organism evidence="1 2">
    <name type="scientific">Portunus trituberculatus</name>
    <name type="common">Swimming crab</name>
    <name type="synonym">Neptunus trituberculatus</name>
    <dbReference type="NCBI Taxonomy" id="210409"/>
    <lineage>
        <taxon>Eukaryota</taxon>
        <taxon>Metazoa</taxon>
        <taxon>Ecdysozoa</taxon>
        <taxon>Arthropoda</taxon>
        <taxon>Crustacea</taxon>
        <taxon>Multicrustacea</taxon>
        <taxon>Malacostraca</taxon>
        <taxon>Eumalacostraca</taxon>
        <taxon>Eucarida</taxon>
        <taxon>Decapoda</taxon>
        <taxon>Pleocyemata</taxon>
        <taxon>Brachyura</taxon>
        <taxon>Eubrachyura</taxon>
        <taxon>Portunoidea</taxon>
        <taxon>Portunidae</taxon>
        <taxon>Portuninae</taxon>
        <taxon>Portunus</taxon>
    </lineage>
</organism>
<comment type="caution">
    <text evidence="1">The sequence shown here is derived from an EMBL/GenBank/DDBJ whole genome shotgun (WGS) entry which is preliminary data.</text>
</comment>